<sequence>MTLTEISRLVQGIFDNIFNSVTQAEPGGKPVAQASSTVLTLMKPGLAINSADFRNPWTPGNSSGSQGSAIHTAQLVDAAPKMSTLYTDSGVTITEIYKQMLDGVHIPAQAPNPAIEKQLQDAENYLFRLVDVTDPDTGVVTKKKMESQVYRDYLDNQSAYNSARVAYIGAFMEAQKTATGKNTWPMIASTLQIPVKTAYDRWRAEDASKVEQNLAIKTTSTQNALQLAWKQAQDLYEGYGVVLDDTGTGLSPKVQRVSLLPSDWFSSTSTSSGWTTFDSASSNVATSSSSDFTSYGGSAGFSLGLFSIGGSAGHSSSQQQASSETSNLRISFEYTLVTIRRPWMNFSLFGTKGWDLGNLYKKGLISNGSKVGQNSARLPLLPTSFVVARKVKISANWAKADWDLITSKTSGGGGFGIGPFSISGSYSHSSSKQTFNSALAGGTITVPGVQIIGFINQVVPYCPPA</sequence>
<dbReference type="EMBL" id="QFZK01000010">
    <property type="protein sequence ID" value="RFO96102.1"/>
    <property type="molecule type" value="Genomic_DNA"/>
</dbReference>
<dbReference type="AlphaFoldDB" id="A0A3E1RAN2"/>
<dbReference type="Proteomes" id="UP000260665">
    <property type="component" value="Unassembled WGS sequence"/>
</dbReference>
<evidence type="ECO:0000313" key="2">
    <source>
        <dbReference type="Proteomes" id="UP000260665"/>
    </source>
</evidence>
<keyword evidence="2" id="KW-1185">Reference proteome</keyword>
<dbReference type="OrthoDB" id="8776574at2"/>
<organism evidence="1 2">
    <name type="scientific">Rhodoferax lacus</name>
    <dbReference type="NCBI Taxonomy" id="2184758"/>
    <lineage>
        <taxon>Bacteria</taxon>
        <taxon>Pseudomonadati</taxon>
        <taxon>Pseudomonadota</taxon>
        <taxon>Betaproteobacteria</taxon>
        <taxon>Burkholderiales</taxon>
        <taxon>Comamonadaceae</taxon>
        <taxon>Rhodoferax</taxon>
    </lineage>
</organism>
<proteinExistence type="predicted"/>
<reference evidence="1 2" key="1">
    <citation type="submission" date="2018-05" db="EMBL/GenBank/DDBJ databases">
        <title>Rhodoferax soyangensis sp.nov., isolated from an oligotrophic freshwater lake.</title>
        <authorList>
            <person name="Park M."/>
        </authorList>
    </citation>
    <scope>NUCLEOTIDE SEQUENCE [LARGE SCALE GENOMIC DNA]</scope>
    <source>
        <strain evidence="1 2">IMCC26218</strain>
    </source>
</reference>
<dbReference type="RefSeq" id="WP_117178791.1">
    <property type="nucleotide sequence ID" value="NZ_QFZK01000010.1"/>
</dbReference>
<evidence type="ECO:0000313" key="1">
    <source>
        <dbReference type="EMBL" id="RFO96102.1"/>
    </source>
</evidence>
<protein>
    <submittedName>
        <fullName evidence="1">Uncharacterized protein</fullName>
    </submittedName>
</protein>
<gene>
    <name evidence="1" type="ORF">DIC66_15410</name>
</gene>
<comment type="caution">
    <text evidence="1">The sequence shown here is derived from an EMBL/GenBank/DDBJ whole genome shotgun (WGS) entry which is preliminary data.</text>
</comment>
<accession>A0A3E1RAN2</accession>
<name>A0A3E1RAN2_9BURK</name>